<evidence type="ECO:0000256" key="1">
    <source>
        <dbReference type="SAM" id="Phobius"/>
    </source>
</evidence>
<keyword evidence="1" id="KW-1133">Transmembrane helix</keyword>
<organism evidence="2 3">
    <name type="scientific">Rahnella sikkimica</name>
    <dbReference type="NCBI Taxonomy" id="1805933"/>
    <lineage>
        <taxon>Bacteria</taxon>
        <taxon>Pseudomonadati</taxon>
        <taxon>Pseudomonadota</taxon>
        <taxon>Gammaproteobacteria</taxon>
        <taxon>Enterobacterales</taxon>
        <taxon>Yersiniaceae</taxon>
        <taxon>Rahnella</taxon>
    </lineage>
</organism>
<feature type="transmembrane region" description="Helical" evidence="1">
    <location>
        <begin position="59"/>
        <end position="88"/>
    </location>
</feature>
<evidence type="ECO:0000313" key="3">
    <source>
        <dbReference type="Proteomes" id="UP000239197"/>
    </source>
</evidence>
<keyword evidence="3" id="KW-1185">Reference proteome</keyword>
<gene>
    <name evidence="2" type="ORF">BV494_00900</name>
</gene>
<dbReference type="EMBL" id="CP019062">
    <property type="protein sequence ID" value="AVF33567.1"/>
    <property type="molecule type" value="Genomic_DNA"/>
</dbReference>
<protein>
    <submittedName>
        <fullName evidence="2">Uncharacterized protein</fullName>
    </submittedName>
</protein>
<sequence>MIGVISLIGNSVSGKVITEWLIILSAFRKPGRTHFPKTDINWPDSERITAHDKTSTRMLIVLSFINILIFCVIGLDLLQFVSVISIFASDFTF</sequence>
<name>A0A2L1UKV4_9GAMM</name>
<reference evidence="3" key="1">
    <citation type="submission" date="2017-01" db="EMBL/GenBank/DDBJ databases">
        <title>Genome sequence of Rouxiella sp. ERMR1:05.</title>
        <authorList>
            <person name="Kumar R."/>
            <person name="Singh D."/>
            <person name="Kumar S."/>
        </authorList>
    </citation>
    <scope>NUCLEOTIDE SEQUENCE [LARGE SCALE GENOMIC DNA]</scope>
    <source>
        <strain evidence="3">ERMR1:05</strain>
    </source>
</reference>
<keyword evidence="1" id="KW-0812">Transmembrane</keyword>
<dbReference type="AlphaFoldDB" id="A0A2L1UKV4"/>
<dbReference type="KEGG" id="rox:BV494_00900"/>
<keyword evidence="1" id="KW-0472">Membrane</keyword>
<evidence type="ECO:0000313" key="2">
    <source>
        <dbReference type="EMBL" id="AVF33567.1"/>
    </source>
</evidence>
<dbReference type="OrthoDB" id="9864311at2"/>
<accession>A0A2L1UKV4</accession>
<proteinExistence type="predicted"/>
<dbReference type="Proteomes" id="UP000239197">
    <property type="component" value="Chromosome"/>
</dbReference>